<dbReference type="RefSeq" id="WP_037189692.1">
    <property type="nucleotide sequence ID" value="NZ_JOKJ01000019.1"/>
</dbReference>
<comment type="caution">
    <text evidence="1">The sequence shown here is derived from an EMBL/GenBank/DDBJ whole genome shotgun (WGS) entry which is preliminary data.</text>
</comment>
<dbReference type="Proteomes" id="UP000052167">
    <property type="component" value="Unassembled WGS sequence"/>
</dbReference>
<sequence length="77" mass="8282">MSKKVIKAIAKTYKSLPTTCPDRIKAYGIVYNNTEVGGVLLNQHPAGKRVAGMVLDKLGYDPLVNEAASVEGSLDDF</sequence>
<dbReference type="AlphaFoldDB" id="A0A922NXC1"/>
<dbReference type="OrthoDB" id="7325958at2"/>
<keyword evidence="2" id="KW-1185">Reference proteome</keyword>
<evidence type="ECO:0000313" key="1">
    <source>
        <dbReference type="EMBL" id="KEQ05561.1"/>
    </source>
</evidence>
<reference evidence="1 2" key="1">
    <citation type="submission" date="2014-06" db="EMBL/GenBank/DDBJ databases">
        <title>Rhizobium pelagicum/R2-400B4.</title>
        <authorList>
            <person name="Kimes N.E."/>
            <person name="Lopez-Perez M."/>
        </authorList>
    </citation>
    <scope>NUCLEOTIDE SEQUENCE [LARGE SCALE GENOMIC DNA]</scope>
    <source>
        <strain evidence="1 2">R2-400B4</strain>
    </source>
</reference>
<organism evidence="1 2">
    <name type="scientific">Pseudorhizobium pelagicum</name>
    <dbReference type="NCBI Taxonomy" id="1509405"/>
    <lineage>
        <taxon>Bacteria</taxon>
        <taxon>Pseudomonadati</taxon>
        <taxon>Pseudomonadota</taxon>
        <taxon>Alphaproteobacteria</taxon>
        <taxon>Hyphomicrobiales</taxon>
        <taxon>Rhizobiaceae</taxon>
        <taxon>Rhizobium/Agrobacterium group</taxon>
        <taxon>Pseudorhizobium</taxon>
    </lineage>
</organism>
<gene>
    <name evidence="1" type="ORF">GV68_08505</name>
</gene>
<dbReference type="EMBL" id="JOKJ01000019">
    <property type="protein sequence ID" value="KEQ05561.1"/>
    <property type="molecule type" value="Genomic_DNA"/>
</dbReference>
<name>A0A922NXC1_9HYPH</name>
<accession>A0A922NXC1</accession>
<proteinExistence type="predicted"/>
<protein>
    <submittedName>
        <fullName evidence="1">Uncharacterized protein</fullName>
    </submittedName>
</protein>
<evidence type="ECO:0000313" key="2">
    <source>
        <dbReference type="Proteomes" id="UP000052167"/>
    </source>
</evidence>